<comment type="caution">
    <text evidence="3">The sequence shown here is derived from an EMBL/GenBank/DDBJ whole genome shotgun (WGS) entry which is preliminary data.</text>
</comment>
<accession>A0A2V2YPQ1</accession>
<reference evidence="3 4" key="1">
    <citation type="submission" date="2018-05" db="EMBL/GenBank/DDBJ databases">
        <title>Genomic Encyclopedia of Type Strains, Phase III (KMG-III): the genomes of soil and plant-associated and newly described type strains.</title>
        <authorList>
            <person name="Whitman W."/>
        </authorList>
    </citation>
    <scope>NUCLEOTIDE SEQUENCE [LARGE SCALE GENOMIC DNA]</scope>
    <source>
        <strain evidence="3 4">CECT 5696</strain>
    </source>
</reference>
<keyword evidence="4" id="KW-1185">Reference proteome</keyword>
<gene>
    <name evidence="3" type="ORF">DFQ01_11894</name>
</gene>
<feature type="domain" description="Peptidoglycan binding-like" evidence="1">
    <location>
        <begin position="42"/>
        <end position="98"/>
    </location>
</feature>
<dbReference type="InterPro" id="IPR042047">
    <property type="entry name" value="SleB_dom1"/>
</dbReference>
<protein>
    <submittedName>
        <fullName evidence="3">N-acetylmuramoyl-L-alanine amidase</fullName>
    </submittedName>
</protein>
<evidence type="ECO:0000313" key="3">
    <source>
        <dbReference type="EMBL" id="PWV98459.1"/>
    </source>
</evidence>
<dbReference type="GO" id="GO:0016787">
    <property type="term" value="F:hydrolase activity"/>
    <property type="evidence" value="ECO:0007669"/>
    <property type="project" value="InterPro"/>
</dbReference>
<dbReference type="SUPFAM" id="SSF47090">
    <property type="entry name" value="PGBD-like"/>
    <property type="match status" value="1"/>
</dbReference>
<evidence type="ECO:0000259" key="1">
    <source>
        <dbReference type="Pfam" id="PF01471"/>
    </source>
</evidence>
<evidence type="ECO:0000259" key="2">
    <source>
        <dbReference type="Pfam" id="PF07486"/>
    </source>
</evidence>
<dbReference type="EMBL" id="QGTQ01000018">
    <property type="protein sequence ID" value="PWV98459.1"/>
    <property type="molecule type" value="Genomic_DNA"/>
</dbReference>
<organism evidence="3 4">
    <name type="scientific">Paenibacillus cellulosilyticus</name>
    <dbReference type="NCBI Taxonomy" id="375489"/>
    <lineage>
        <taxon>Bacteria</taxon>
        <taxon>Bacillati</taxon>
        <taxon>Bacillota</taxon>
        <taxon>Bacilli</taxon>
        <taxon>Bacillales</taxon>
        <taxon>Paenibacillaceae</taxon>
        <taxon>Paenibacillus</taxon>
    </lineage>
</organism>
<dbReference type="InterPro" id="IPR011105">
    <property type="entry name" value="Cell_wall_hydrolase_SleB"/>
</dbReference>
<dbReference type="Gene3D" id="1.10.10.2520">
    <property type="entry name" value="Cell wall hydrolase SleB, domain 1"/>
    <property type="match status" value="1"/>
</dbReference>
<dbReference type="InterPro" id="IPR002477">
    <property type="entry name" value="Peptidoglycan-bd-like"/>
</dbReference>
<evidence type="ECO:0000313" key="4">
    <source>
        <dbReference type="Proteomes" id="UP000246635"/>
    </source>
</evidence>
<dbReference type="InterPro" id="IPR036365">
    <property type="entry name" value="PGBD-like_sf"/>
</dbReference>
<dbReference type="Pfam" id="PF07486">
    <property type="entry name" value="Hydrolase_2"/>
    <property type="match status" value="1"/>
</dbReference>
<feature type="domain" description="Cell wall hydrolase SleB" evidence="2">
    <location>
        <begin position="121"/>
        <end position="218"/>
    </location>
</feature>
<dbReference type="Pfam" id="PF01471">
    <property type="entry name" value="PG_binding_1"/>
    <property type="match status" value="1"/>
</dbReference>
<dbReference type="AlphaFoldDB" id="A0A2V2YPQ1"/>
<dbReference type="Proteomes" id="UP000246635">
    <property type="component" value="Unassembled WGS sequence"/>
</dbReference>
<proteinExistence type="predicted"/>
<dbReference type="InterPro" id="IPR036366">
    <property type="entry name" value="PGBDSf"/>
</dbReference>
<sequence length="219" mass="23255">MYVFKTKYGWLLIGVMIGSLLLPQQQKASAATSYVALSVGSTGDQVVDLQERLRMLGYLTSAADGKFGAGTKKAVMRFQKNAAIVQNGTAGPTTLHALHKVTVSRPDLGRLARVVYSEAGGEPFKGQIAVAAVVLNRIDSPNFPDTIEKVIFAPGAFTTVANGQYWKLPNAEAFSAAIQAAKGIDPSNGGLYFNSAPADSEWFQSLTKTATIGGHVFVK</sequence>
<name>A0A2V2YPQ1_9BACL</name>
<dbReference type="Gene3D" id="1.10.101.10">
    <property type="entry name" value="PGBD-like superfamily/PGBD"/>
    <property type="match status" value="1"/>
</dbReference>
<dbReference type="Gene3D" id="6.20.240.60">
    <property type="match status" value="1"/>
</dbReference>